<dbReference type="AlphaFoldDB" id="A0AAN9WL39"/>
<reference evidence="2 3" key="1">
    <citation type="submission" date="2024-03" db="EMBL/GenBank/DDBJ databases">
        <title>The genome assembly and annotation of the cricket Gryllus longicercus Weissman &amp; Gray.</title>
        <authorList>
            <person name="Szrajer S."/>
            <person name="Gray D."/>
            <person name="Ylla G."/>
        </authorList>
    </citation>
    <scope>NUCLEOTIDE SEQUENCE [LARGE SCALE GENOMIC DNA]</scope>
    <source>
        <strain evidence="2">DAG 2021-001</strain>
        <tissue evidence="2">Whole body minus gut</tissue>
    </source>
</reference>
<feature type="transmembrane region" description="Helical" evidence="1">
    <location>
        <begin position="48"/>
        <end position="69"/>
    </location>
</feature>
<accession>A0AAN9WL39</accession>
<evidence type="ECO:0000256" key="1">
    <source>
        <dbReference type="SAM" id="Phobius"/>
    </source>
</evidence>
<evidence type="ECO:0000313" key="3">
    <source>
        <dbReference type="Proteomes" id="UP001378592"/>
    </source>
</evidence>
<feature type="transmembrane region" description="Helical" evidence="1">
    <location>
        <begin position="175"/>
        <end position="200"/>
    </location>
</feature>
<keyword evidence="1" id="KW-1133">Transmembrane helix</keyword>
<gene>
    <name evidence="2" type="ORF">R5R35_001740</name>
</gene>
<feature type="transmembrane region" description="Helical" evidence="1">
    <location>
        <begin position="229"/>
        <end position="250"/>
    </location>
</feature>
<feature type="transmembrane region" description="Helical" evidence="1">
    <location>
        <begin position="143"/>
        <end position="163"/>
    </location>
</feature>
<feature type="transmembrane region" description="Helical" evidence="1">
    <location>
        <begin position="271"/>
        <end position="289"/>
    </location>
</feature>
<proteinExistence type="predicted"/>
<keyword evidence="1" id="KW-0812">Transmembrane</keyword>
<evidence type="ECO:0000313" key="2">
    <source>
        <dbReference type="EMBL" id="KAK7872178.1"/>
    </source>
</evidence>
<name>A0AAN9WL39_9ORTH</name>
<dbReference type="EMBL" id="JAZDUA010000028">
    <property type="protein sequence ID" value="KAK7872178.1"/>
    <property type="molecule type" value="Genomic_DNA"/>
</dbReference>
<comment type="caution">
    <text evidence="2">The sequence shown here is derived from an EMBL/GenBank/DDBJ whole genome shotgun (WGS) entry which is preliminary data.</text>
</comment>
<organism evidence="2 3">
    <name type="scientific">Gryllus longicercus</name>
    <dbReference type="NCBI Taxonomy" id="2509291"/>
    <lineage>
        <taxon>Eukaryota</taxon>
        <taxon>Metazoa</taxon>
        <taxon>Ecdysozoa</taxon>
        <taxon>Arthropoda</taxon>
        <taxon>Hexapoda</taxon>
        <taxon>Insecta</taxon>
        <taxon>Pterygota</taxon>
        <taxon>Neoptera</taxon>
        <taxon>Polyneoptera</taxon>
        <taxon>Orthoptera</taxon>
        <taxon>Ensifera</taxon>
        <taxon>Gryllidea</taxon>
        <taxon>Grylloidea</taxon>
        <taxon>Gryllidae</taxon>
        <taxon>Gryllinae</taxon>
        <taxon>Gryllus</taxon>
    </lineage>
</organism>
<protein>
    <submittedName>
        <fullName evidence="2">Uncharacterized protein</fullName>
    </submittedName>
</protein>
<sequence length="403" mass="46550">MLYGGITNKEMGVVIPFMETIITSVGEHFPHMQELWKKNSVYCPYGEGINIVPIVFTYFIAFIFIYLLYAKCLQGLLRRMELAEINRSYLLEALWYVGLCAASIPSCVGKLMLDYNLDSLQNAFNVFLNEKAFVSEDRVPSHLTFLFILFCALSAHSVWLTWSKDGFNIEFFTRLCFFLFFSSTYSLRCVLLGLVCALLINVSSLCAETTRIFCILNSKRSLRTYSVKYISYLFFMLYCICWSAAFLYIFPARVLRRTITMHVKVPEDVPALVLLNAALWGFFSLQLFWAPASVAVRHLTCRVGRRRQDLLNAVLFPARDAVLAELRALRNRVRQREAEQLHPLNVHNFTEQQRLQLAHNASKNTLFQTIKCVMAIKRQLKRRREKKEAETIASSIVEDLVKL</sequence>
<keyword evidence="1" id="KW-0472">Membrane</keyword>
<dbReference type="Proteomes" id="UP001378592">
    <property type="component" value="Unassembled WGS sequence"/>
</dbReference>
<keyword evidence="3" id="KW-1185">Reference proteome</keyword>